<dbReference type="EMBL" id="CP017641">
    <property type="protein sequence ID" value="APZ92697.1"/>
    <property type="molecule type" value="Genomic_DNA"/>
</dbReference>
<keyword evidence="2" id="KW-1185">Reference proteome</keyword>
<dbReference type="AlphaFoldDB" id="A0A1P8WF97"/>
<evidence type="ECO:0000313" key="1">
    <source>
        <dbReference type="EMBL" id="APZ92697.1"/>
    </source>
</evidence>
<gene>
    <name evidence="1" type="ORF">Fuma_02309</name>
</gene>
<dbReference type="KEGG" id="fmr:Fuma_02309"/>
<protein>
    <submittedName>
        <fullName evidence="1">Uncharacterized protein</fullName>
    </submittedName>
</protein>
<sequence length="76" mass="8472">MKNIARRISFAVSVVMLSLLFLVLLSGYATDPWHHRLSITRTFHVGVWNTGIDSRLVFFNDADHGPYRGSVVALAG</sequence>
<dbReference type="Proteomes" id="UP000187735">
    <property type="component" value="Chromosome"/>
</dbReference>
<proteinExistence type="predicted"/>
<name>A0A1P8WF97_9PLAN</name>
<reference evidence="1 2" key="1">
    <citation type="journal article" date="2016" name="Front. Microbiol.">
        <title>Fuerstia marisgermanicae gen. nov., sp. nov., an Unusual Member of the Phylum Planctomycetes from the German Wadden Sea.</title>
        <authorList>
            <person name="Kohn T."/>
            <person name="Heuer A."/>
            <person name="Jogler M."/>
            <person name="Vollmers J."/>
            <person name="Boedeker C."/>
            <person name="Bunk B."/>
            <person name="Rast P."/>
            <person name="Borchert D."/>
            <person name="Glockner I."/>
            <person name="Freese H.M."/>
            <person name="Klenk H.P."/>
            <person name="Overmann J."/>
            <person name="Kaster A.K."/>
            <person name="Rohde M."/>
            <person name="Wiegand S."/>
            <person name="Jogler C."/>
        </authorList>
    </citation>
    <scope>NUCLEOTIDE SEQUENCE [LARGE SCALE GENOMIC DNA]</scope>
    <source>
        <strain evidence="1 2">NH11</strain>
    </source>
</reference>
<accession>A0A1P8WF97</accession>
<evidence type="ECO:0000313" key="2">
    <source>
        <dbReference type="Proteomes" id="UP000187735"/>
    </source>
</evidence>
<organism evidence="1 2">
    <name type="scientific">Fuerstiella marisgermanici</name>
    <dbReference type="NCBI Taxonomy" id="1891926"/>
    <lineage>
        <taxon>Bacteria</taxon>
        <taxon>Pseudomonadati</taxon>
        <taxon>Planctomycetota</taxon>
        <taxon>Planctomycetia</taxon>
        <taxon>Planctomycetales</taxon>
        <taxon>Planctomycetaceae</taxon>
        <taxon>Fuerstiella</taxon>
    </lineage>
</organism>